<reference evidence="1 3" key="1">
    <citation type="submission" date="2017-11" db="EMBL/GenBank/DDBJ databases">
        <title>The genome of Rhizophagus clarus HR1 reveals common genetic basis of auxotrophy among arbuscular mycorrhizal fungi.</title>
        <authorList>
            <person name="Kobayashi Y."/>
        </authorList>
    </citation>
    <scope>NUCLEOTIDE SEQUENCE [LARGE SCALE GENOMIC DNA]</scope>
    <source>
        <strain evidence="1 3">HR1</strain>
    </source>
</reference>
<gene>
    <name evidence="2" type="ORF">RCL2_002715700</name>
    <name evidence="1" type="ORF">RclHR1_10490008</name>
</gene>
<dbReference type="EMBL" id="BEXD01000057">
    <property type="protein sequence ID" value="GBB83824.1"/>
    <property type="molecule type" value="Genomic_DNA"/>
</dbReference>
<comment type="caution">
    <text evidence="1">The sequence shown here is derived from an EMBL/GenBank/DDBJ whole genome shotgun (WGS) entry which is preliminary data.</text>
</comment>
<evidence type="ECO:0000313" key="1">
    <source>
        <dbReference type="EMBL" id="GBB83824.1"/>
    </source>
</evidence>
<keyword evidence="3" id="KW-1185">Reference proteome</keyword>
<evidence type="ECO:0000313" key="3">
    <source>
        <dbReference type="Proteomes" id="UP000247702"/>
    </source>
</evidence>
<dbReference type="OrthoDB" id="2381171at2759"/>
<reference evidence="2" key="2">
    <citation type="submission" date="2019-10" db="EMBL/GenBank/DDBJ databases">
        <title>Conservation and host-specific expression of non-tandemly repeated heterogenous ribosome RNA gene in arbuscular mycorrhizal fungi.</title>
        <authorList>
            <person name="Maeda T."/>
            <person name="Kobayashi Y."/>
            <person name="Nakagawa T."/>
            <person name="Ezawa T."/>
            <person name="Yamaguchi K."/>
            <person name="Bino T."/>
            <person name="Nishimoto Y."/>
            <person name="Shigenobu S."/>
            <person name="Kawaguchi M."/>
        </authorList>
    </citation>
    <scope>NUCLEOTIDE SEQUENCE</scope>
    <source>
        <strain evidence="2">HR1</strain>
    </source>
</reference>
<dbReference type="AlphaFoldDB" id="A0A2Z6QG53"/>
<organism evidence="1 3">
    <name type="scientific">Rhizophagus clarus</name>
    <dbReference type="NCBI Taxonomy" id="94130"/>
    <lineage>
        <taxon>Eukaryota</taxon>
        <taxon>Fungi</taxon>
        <taxon>Fungi incertae sedis</taxon>
        <taxon>Mucoromycota</taxon>
        <taxon>Glomeromycotina</taxon>
        <taxon>Glomeromycetes</taxon>
        <taxon>Glomerales</taxon>
        <taxon>Glomeraceae</taxon>
        <taxon>Rhizophagus</taxon>
    </lineage>
</organism>
<evidence type="ECO:0000313" key="2">
    <source>
        <dbReference type="EMBL" id="GET00714.1"/>
    </source>
</evidence>
<dbReference type="Proteomes" id="UP000247702">
    <property type="component" value="Unassembled WGS sequence"/>
</dbReference>
<dbReference type="Proteomes" id="UP000615446">
    <property type="component" value="Unassembled WGS sequence"/>
</dbReference>
<name>A0A2Z6QG53_9GLOM</name>
<proteinExistence type="predicted"/>
<accession>A0A2Z6QG53</accession>
<dbReference type="EMBL" id="BLAL01000288">
    <property type="protein sequence ID" value="GET00714.1"/>
    <property type="molecule type" value="Genomic_DNA"/>
</dbReference>
<protein>
    <submittedName>
        <fullName evidence="1">Uncharacterized protein</fullName>
    </submittedName>
</protein>
<sequence>MSDIYERWFQNKVLHITEKHELNNEKYTKDISCTMCYPVRYIGVNEEREFLKFWEMYLEIVPQISESGYNLLTIASFTELLDVRQEEFIKAATKLVWSTEYSERPKYRLKGLIEILWIIIQTCVEETEEGLFLILKLNKVKEKIENNCELQLYGYTLSDGEVNKGFKKFWTWLQRETTAFRIPNDIKKLDIFKEILYLEDQIYLGENRDKLRELQKSITYSKNDIVYPKAWINIDLTNKILKKFIESNNFEEGTIDYPSIDNDICENDTYQGIYNILKEEGLEITIKDILRIINILKFTPEQIYDYKFIEVYNNHQHLGDDEVGEILLDWIRNQQTREIYEEIEFESGDENFDEENVINIPPNPQSPKSENTNSTTINLAFGVDLGQNIDQPPANSITHTLNQAVANLVPPINRAARIGELPLFYRGDQDPYEWERDFGIIWDANGYLEGNNQADKVRKAAACMRRDTADWYAEVAGTITRWDANGRNGDFCVELRKRYTSRTKQNQWAMKLQNIKQQPGEKVGAYATRFH</sequence>